<dbReference type="RefSeq" id="WP_230002941.1">
    <property type="nucleotide sequence ID" value="NZ_CP087134.1"/>
</dbReference>
<evidence type="ECO:0000313" key="4">
    <source>
        <dbReference type="EMBL" id="MDX6191149.1"/>
    </source>
</evidence>
<dbReference type="NCBIfam" id="TIGR04131">
    <property type="entry name" value="Bac_Flav_CTERM"/>
    <property type="match status" value="1"/>
</dbReference>
<protein>
    <submittedName>
        <fullName evidence="4">T9SS type B sorting domain-containing protein</fullName>
    </submittedName>
</protein>
<accession>A0ABU4REW9</accession>
<proteinExistence type="predicted"/>
<dbReference type="InterPro" id="IPR013783">
    <property type="entry name" value="Ig-like_fold"/>
</dbReference>
<dbReference type="PANTHER" id="PTHR35580">
    <property type="entry name" value="CELL SURFACE GLYCOPROTEIN (S-LAYER PROTEIN)-LIKE PROTEIN"/>
    <property type="match status" value="1"/>
</dbReference>
<dbReference type="PANTHER" id="PTHR35580:SF1">
    <property type="entry name" value="PHYTASE-LIKE DOMAIN-CONTAINING PROTEIN"/>
    <property type="match status" value="1"/>
</dbReference>
<dbReference type="InterPro" id="IPR052918">
    <property type="entry name" value="Motility_Chemotaxis_Reg"/>
</dbReference>
<evidence type="ECO:0000259" key="2">
    <source>
        <dbReference type="Pfam" id="PF19081"/>
    </source>
</evidence>
<dbReference type="InterPro" id="IPR026341">
    <property type="entry name" value="T9SS_type_B"/>
</dbReference>
<feature type="chain" id="PRO_5045804506" evidence="1">
    <location>
        <begin position="19"/>
        <end position="1353"/>
    </location>
</feature>
<dbReference type="InterPro" id="IPR010620">
    <property type="entry name" value="SBBP_repeat"/>
</dbReference>
<keyword evidence="5" id="KW-1185">Reference proteome</keyword>
<organism evidence="4 5">
    <name type="scientific">Flavobacterium cupriresistens</name>
    <dbReference type="NCBI Taxonomy" id="2893885"/>
    <lineage>
        <taxon>Bacteria</taxon>
        <taxon>Pseudomonadati</taxon>
        <taxon>Bacteroidota</taxon>
        <taxon>Flavobacteriia</taxon>
        <taxon>Flavobacteriales</taxon>
        <taxon>Flavobacteriaceae</taxon>
        <taxon>Flavobacterium</taxon>
    </lineage>
</organism>
<feature type="domain" description="Ig-like" evidence="2">
    <location>
        <begin position="1183"/>
        <end position="1255"/>
    </location>
</feature>
<feature type="domain" description="Ig-like" evidence="2">
    <location>
        <begin position="880"/>
        <end position="951"/>
    </location>
</feature>
<feature type="signal peptide" evidence="1">
    <location>
        <begin position="1"/>
        <end position="18"/>
    </location>
</feature>
<dbReference type="InterPro" id="IPR057708">
    <property type="entry name" value="DUF7948"/>
</dbReference>
<sequence>MKRILFFLLLLIFIPVFSQNKNQSVGFKENKGQILDQKGKPNQAVKFLLNTGGLNVQLRKNGFSYDVHEVKKTPIVSRKTSKTLPYRNPKEDIPEEPEYGLEYKFHRIDIDFVNSNANVEFITDQEAKDFDNYYNIPNKPEGVVGVYQYKQITYKNIYPNIDIVFTIPKDPKKTVEYNFVVHPKGDISAIKLKFSGAATELVDNKIQMKVRFGEMEETLPASWTEEGTTKKEIAVGYRKIKKDVYGFETSDPVSDKTVIIDPVPTRLWGTFYGDQTGVHFTLRPSSISTDSFGNAYVAGSTSALNSSYATAGAHQTTQSSSFSNGFIEKFNPNGIRLWGTYYGGQNYCDINDIKIDFQNNVIVTGTTQDQTNISTAGSYKPNLSGYQDAFLVKFNSSGVRLWGTYFGGEYDDLGHALDIDTNNNIYMIGTTTSTTGIAINSNFQTHINQDPNFSNTIDGYLTKFESGGNVIWSTYVGGENRDQLNAIKVKNNYLIIGGTTYSFNNISTPGVFQELHDPITHPDGVIFKFSLNGQRIWSTYYGGEQIDDIYAVEADDEDNIYIGGQTASDNNMTTPNRFDSNNTSSYRGLFAKLNTNGKRIWGTYIGQAHVYSIVFRNNSLYLGATNTGFDLSKLTTACSYRSNKDFENYLAKFSKEADFIWGTYLGADGHDNQTKIALDINNDIFVSGTSSKNDGIADANSYQSNILGFYNYFLMKFQETTILGSPKIESNSPICIGSSLELKASGGTNYSWTGPNGFTSIDQNPIITGAAALNSGEYSCTITGTGGCDDTKKTTVVVGDFVAPIPDLATLPTITGDCHTTITVTPTATDACAGAITGTIISPLAYTLPGTYTIVWDYNDGNGNHATQNQTVVINSQPLPTVTSPQNFCIQDKPTLSAISISTGQNIKWYDALTAGTLLSNTTLLQEGTTYYASQTISGCESERTAVTVKIYDTPTPTGDTNQPFCTGQNPTLQDIVVTGESLKWYDALTNGNSLSNTATLQNGITYYVSQTLNSCESKRLAVTVSVQNTPGIPTGDLSPEFCKSENATLSDIVLNESNLKWYNTMISAAPLPNTTVLQNNTTYYVSQLIGCESDRIAVLVMIHDTAMPTANTAQTFCIDDNATINDIAILTGQNLKWYDAETAGSVLTSTTTLENRTYYVSQTNTNCESQRLGIIIKIQDTQAPTAHANQTFCIQENATIGKIEINGENIKWYNAITAGVILSESTPLKNEVTYFASQTINDCESERTPITIKIDEATATPCSKYINELPYPKFFTPNNDTFHDTWTIDFDYLAPNTGIRIFDRYGKFIKELTVNTSWDGTYTGQDMPTSDYWFSVTRLNGTTFTGHFTLKR</sequence>
<dbReference type="Pfam" id="PF19081">
    <property type="entry name" value="Ig_7"/>
    <property type="match status" value="4"/>
</dbReference>
<gene>
    <name evidence="4" type="ORF">SGQ83_17470</name>
</gene>
<dbReference type="InterPro" id="IPR044023">
    <property type="entry name" value="Ig_7"/>
</dbReference>
<dbReference type="Pfam" id="PF06739">
    <property type="entry name" value="SBBP"/>
    <property type="match status" value="1"/>
</dbReference>
<evidence type="ECO:0000256" key="1">
    <source>
        <dbReference type="SAM" id="SignalP"/>
    </source>
</evidence>
<feature type="domain" description="Ig-like" evidence="2">
    <location>
        <begin position="1108"/>
        <end position="1177"/>
    </location>
</feature>
<dbReference type="Proteomes" id="UP001273350">
    <property type="component" value="Unassembled WGS sequence"/>
</dbReference>
<reference evidence="4 5" key="1">
    <citation type="submission" date="2023-11" db="EMBL/GenBank/DDBJ databases">
        <title>Unpublished Manusciprt.</title>
        <authorList>
            <person name="Saticioglu I.B."/>
            <person name="Ay H."/>
            <person name="Ajmi N."/>
            <person name="Altun S."/>
            <person name="Duman M."/>
        </authorList>
    </citation>
    <scope>NUCLEOTIDE SEQUENCE [LARGE SCALE GENOMIC DNA]</scope>
    <source>
        <strain evidence="4 5">Fl-318</strain>
    </source>
</reference>
<dbReference type="EMBL" id="JAWXVI010000009">
    <property type="protein sequence ID" value="MDX6191149.1"/>
    <property type="molecule type" value="Genomic_DNA"/>
</dbReference>
<feature type="domain" description="DUF7948" evidence="3">
    <location>
        <begin position="27"/>
        <end position="263"/>
    </location>
</feature>
<keyword evidence="1" id="KW-0732">Signal</keyword>
<name>A0ABU4REW9_9FLAO</name>
<evidence type="ECO:0000313" key="5">
    <source>
        <dbReference type="Proteomes" id="UP001273350"/>
    </source>
</evidence>
<evidence type="ECO:0000259" key="3">
    <source>
        <dbReference type="Pfam" id="PF25778"/>
    </source>
</evidence>
<dbReference type="Pfam" id="PF13585">
    <property type="entry name" value="CHU_C"/>
    <property type="match status" value="1"/>
</dbReference>
<dbReference type="Pfam" id="PF25778">
    <property type="entry name" value="DUF7948"/>
    <property type="match status" value="1"/>
</dbReference>
<comment type="caution">
    <text evidence="4">The sequence shown here is derived from an EMBL/GenBank/DDBJ whole genome shotgun (WGS) entry which is preliminary data.</text>
</comment>
<dbReference type="Gene3D" id="2.60.40.10">
    <property type="entry name" value="Immunoglobulins"/>
    <property type="match status" value="2"/>
</dbReference>
<feature type="domain" description="Ig-like" evidence="2">
    <location>
        <begin position="956"/>
        <end position="1027"/>
    </location>
</feature>